<dbReference type="AlphaFoldDB" id="A0AAN9B364"/>
<dbReference type="PANTHER" id="PTHR33198">
    <property type="entry name" value="ANK_REP_REGION DOMAIN-CONTAINING PROTEIN-RELATED"/>
    <property type="match status" value="1"/>
</dbReference>
<comment type="caution">
    <text evidence="1">The sequence shown here is derived from an EMBL/GenBank/DDBJ whole genome shotgun (WGS) entry which is preliminary data.</text>
</comment>
<keyword evidence="2" id="KW-1185">Reference proteome</keyword>
<dbReference type="EMBL" id="JBAMIC010000012">
    <property type="protein sequence ID" value="KAK7098381.1"/>
    <property type="molecule type" value="Genomic_DNA"/>
</dbReference>
<reference evidence="1 2" key="1">
    <citation type="submission" date="2024-02" db="EMBL/GenBank/DDBJ databases">
        <title>Chromosome-scale genome assembly of the rough periwinkle Littorina saxatilis.</title>
        <authorList>
            <person name="De Jode A."/>
            <person name="Faria R."/>
            <person name="Formenti G."/>
            <person name="Sims Y."/>
            <person name="Smith T.P."/>
            <person name="Tracey A."/>
            <person name="Wood J.M.D."/>
            <person name="Zagrodzka Z.B."/>
            <person name="Johannesson K."/>
            <person name="Butlin R.K."/>
            <person name="Leder E.H."/>
        </authorList>
    </citation>
    <scope>NUCLEOTIDE SEQUENCE [LARGE SCALE GENOMIC DNA]</scope>
    <source>
        <strain evidence="1">Snail1</strain>
        <tissue evidence="1">Muscle</tissue>
    </source>
</reference>
<name>A0AAN9B364_9CAEN</name>
<accession>A0AAN9B364</accession>
<sequence>MPFKLPEPLDFGRPDQWLTWRKRFERYRVASKLDKEQFSVQVSSLIYAMGIQAEQIYEQFEYDEDNDEAKLEDVLKLFDTHFVPQKNVIHVRAVFNTRSQHSGEQIEPYVRALYELSEHADFHNRDEAIRDRFVLGVNDRELSEKLQMQADLNLQDPNKHARTGPLLAF</sequence>
<gene>
    <name evidence="1" type="ORF">V1264_002692</name>
</gene>
<evidence type="ECO:0000313" key="2">
    <source>
        <dbReference type="Proteomes" id="UP001374579"/>
    </source>
</evidence>
<evidence type="ECO:0000313" key="1">
    <source>
        <dbReference type="EMBL" id="KAK7098381.1"/>
    </source>
</evidence>
<protein>
    <submittedName>
        <fullName evidence="1">Uncharacterized protein</fullName>
    </submittedName>
</protein>
<dbReference type="Proteomes" id="UP001374579">
    <property type="component" value="Unassembled WGS sequence"/>
</dbReference>
<proteinExistence type="predicted"/>
<dbReference type="PANTHER" id="PTHR33198:SF20">
    <property type="entry name" value="RETROTRANSPOSON GAG DOMAIN-CONTAINING PROTEIN"/>
    <property type="match status" value="1"/>
</dbReference>
<organism evidence="1 2">
    <name type="scientific">Littorina saxatilis</name>
    <dbReference type="NCBI Taxonomy" id="31220"/>
    <lineage>
        <taxon>Eukaryota</taxon>
        <taxon>Metazoa</taxon>
        <taxon>Spiralia</taxon>
        <taxon>Lophotrochozoa</taxon>
        <taxon>Mollusca</taxon>
        <taxon>Gastropoda</taxon>
        <taxon>Caenogastropoda</taxon>
        <taxon>Littorinimorpha</taxon>
        <taxon>Littorinoidea</taxon>
        <taxon>Littorinidae</taxon>
        <taxon>Littorina</taxon>
    </lineage>
</organism>